<dbReference type="InterPro" id="IPR006913">
    <property type="entry name" value="CENP-V/GFA"/>
</dbReference>
<keyword evidence="4" id="KW-0456">Lyase</keyword>
<organism evidence="6 7">
    <name type="scientific">Pseudopithomyces chartarum</name>
    <dbReference type="NCBI Taxonomy" id="1892770"/>
    <lineage>
        <taxon>Eukaryota</taxon>
        <taxon>Fungi</taxon>
        <taxon>Dikarya</taxon>
        <taxon>Ascomycota</taxon>
        <taxon>Pezizomycotina</taxon>
        <taxon>Dothideomycetes</taxon>
        <taxon>Pleosporomycetidae</taxon>
        <taxon>Pleosporales</taxon>
        <taxon>Massarineae</taxon>
        <taxon>Didymosphaeriaceae</taxon>
        <taxon>Pseudopithomyces</taxon>
    </lineage>
</organism>
<dbReference type="Pfam" id="PF04828">
    <property type="entry name" value="GFA"/>
    <property type="match status" value="1"/>
</dbReference>
<proteinExistence type="inferred from homology"/>
<name>A0AAN6M283_9PLEO</name>
<keyword evidence="3" id="KW-0862">Zinc</keyword>
<comment type="caution">
    <text evidence="6">The sequence shown here is derived from an EMBL/GenBank/DDBJ whole genome shotgun (WGS) entry which is preliminary data.</text>
</comment>
<evidence type="ECO:0000256" key="4">
    <source>
        <dbReference type="ARBA" id="ARBA00023239"/>
    </source>
</evidence>
<feature type="domain" description="CENP-V/GFA" evidence="5">
    <location>
        <begin position="3"/>
        <end position="129"/>
    </location>
</feature>
<accession>A0AAN6M283</accession>
<reference evidence="6 7" key="1">
    <citation type="submission" date="2021-02" db="EMBL/GenBank/DDBJ databases">
        <title>Genome assembly of Pseudopithomyces chartarum.</title>
        <authorList>
            <person name="Jauregui R."/>
            <person name="Singh J."/>
            <person name="Voisey C."/>
        </authorList>
    </citation>
    <scope>NUCLEOTIDE SEQUENCE [LARGE SCALE GENOMIC DNA]</scope>
    <source>
        <strain evidence="6 7">AGR01</strain>
    </source>
</reference>
<keyword evidence="7" id="KW-1185">Reference proteome</keyword>
<dbReference type="InterPro" id="IPR011057">
    <property type="entry name" value="Mss4-like_sf"/>
</dbReference>
<dbReference type="Proteomes" id="UP001280581">
    <property type="component" value="Unassembled WGS sequence"/>
</dbReference>
<evidence type="ECO:0000256" key="3">
    <source>
        <dbReference type="ARBA" id="ARBA00022833"/>
    </source>
</evidence>
<dbReference type="PANTHER" id="PTHR33337:SF40">
    <property type="entry name" value="CENP-V_GFA DOMAIN-CONTAINING PROTEIN-RELATED"/>
    <property type="match status" value="1"/>
</dbReference>
<dbReference type="PROSITE" id="PS51891">
    <property type="entry name" value="CENP_V_GFA"/>
    <property type="match status" value="1"/>
</dbReference>
<evidence type="ECO:0000259" key="5">
    <source>
        <dbReference type="PROSITE" id="PS51891"/>
    </source>
</evidence>
<dbReference type="Gene3D" id="3.90.1590.10">
    <property type="entry name" value="glutathione-dependent formaldehyde- activating enzyme (gfa)"/>
    <property type="match status" value="1"/>
</dbReference>
<evidence type="ECO:0000313" key="7">
    <source>
        <dbReference type="Proteomes" id="UP001280581"/>
    </source>
</evidence>
<dbReference type="PANTHER" id="PTHR33337">
    <property type="entry name" value="GFA DOMAIN-CONTAINING PROTEIN"/>
    <property type="match status" value="1"/>
</dbReference>
<gene>
    <name evidence="6" type="ORF">GRF29_28g1441943</name>
</gene>
<dbReference type="GO" id="GO:0016846">
    <property type="term" value="F:carbon-sulfur lyase activity"/>
    <property type="evidence" value="ECO:0007669"/>
    <property type="project" value="InterPro"/>
</dbReference>
<keyword evidence="2" id="KW-0479">Metal-binding</keyword>
<evidence type="ECO:0000313" key="6">
    <source>
        <dbReference type="EMBL" id="KAK3213915.1"/>
    </source>
</evidence>
<evidence type="ECO:0000256" key="1">
    <source>
        <dbReference type="ARBA" id="ARBA00005495"/>
    </source>
</evidence>
<dbReference type="EMBL" id="WVTA01000004">
    <property type="protein sequence ID" value="KAK3213915.1"/>
    <property type="molecule type" value="Genomic_DNA"/>
</dbReference>
<dbReference type="GO" id="GO:0046872">
    <property type="term" value="F:metal ion binding"/>
    <property type="evidence" value="ECO:0007669"/>
    <property type="project" value="UniProtKB-KW"/>
</dbReference>
<protein>
    <recommendedName>
        <fullName evidence="5">CENP-V/GFA domain-containing protein</fullName>
    </recommendedName>
</protein>
<dbReference type="SUPFAM" id="SSF51316">
    <property type="entry name" value="Mss4-like"/>
    <property type="match status" value="1"/>
</dbReference>
<evidence type="ECO:0000256" key="2">
    <source>
        <dbReference type="ARBA" id="ARBA00022723"/>
    </source>
</evidence>
<dbReference type="AlphaFoldDB" id="A0AAN6M283"/>
<sequence length="129" mass="14064">MTTTGHCNCSSITVTLDQMPQRSAVCYCANCKRSGSGLCSVVYFLDRSAVKVDDPKSYLKTYQDSNTTTGNTVHRAFCNNCGSPVYSTMGADAPMLILKGGLFDENPEPAQEFFAEKRPEWVSVAKATQ</sequence>
<comment type="similarity">
    <text evidence="1">Belongs to the Gfa family.</text>
</comment>